<dbReference type="PROSITE" id="PS50005">
    <property type="entry name" value="TPR"/>
    <property type="match status" value="2"/>
</dbReference>
<accession>A0A4U0P6Z3</accession>
<feature type="repeat" description="TPR" evidence="1">
    <location>
        <begin position="195"/>
        <end position="228"/>
    </location>
</feature>
<dbReference type="SUPFAM" id="SSF48452">
    <property type="entry name" value="TPR-like"/>
    <property type="match status" value="1"/>
</dbReference>
<dbReference type="OrthoDB" id="1523128at2"/>
<keyword evidence="5" id="KW-1185">Reference proteome</keyword>
<dbReference type="PANTHER" id="PTHR10098">
    <property type="entry name" value="RAPSYN-RELATED"/>
    <property type="match status" value="1"/>
</dbReference>
<organism evidence="4 5">
    <name type="scientific">Sphingobacterium olei</name>
    <dbReference type="NCBI Taxonomy" id="2571155"/>
    <lineage>
        <taxon>Bacteria</taxon>
        <taxon>Pseudomonadati</taxon>
        <taxon>Bacteroidota</taxon>
        <taxon>Sphingobacteriia</taxon>
        <taxon>Sphingobacteriales</taxon>
        <taxon>Sphingobacteriaceae</taxon>
        <taxon>Sphingobacterium</taxon>
    </lineage>
</organism>
<dbReference type="AlphaFoldDB" id="A0A4U0P6Z3"/>
<gene>
    <name evidence="4" type="ORF">FAZ15_02845</name>
</gene>
<evidence type="ECO:0000313" key="4">
    <source>
        <dbReference type="EMBL" id="TJZ63245.1"/>
    </source>
</evidence>
<dbReference type="GO" id="GO:0006355">
    <property type="term" value="P:regulation of DNA-templated transcription"/>
    <property type="evidence" value="ECO:0007669"/>
    <property type="project" value="InterPro"/>
</dbReference>
<name>A0A4U0P6Z3_9SPHI</name>
<dbReference type="PANTHER" id="PTHR10098:SF108">
    <property type="entry name" value="TETRATRICOPEPTIDE REPEAT PROTEIN 28"/>
    <property type="match status" value="1"/>
</dbReference>
<dbReference type="GO" id="GO:0003677">
    <property type="term" value="F:DNA binding"/>
    <property type="evidence" value="ECO:0007669"/>
    <property type="project" value="InterPro"/>
</dbReference>
<proteinExistence type="predicted"/>
<feature type="transmembrane region" description="Helical" evidence="3">
    <location>
        <begin position="344"/>
        <end position="366"/>
    </location>
</feature>
<evidence type="ECO:0000256" key="1">
    <source>
        <dbReference type="PROSITE-ProRule" id="PRU00339"/>
    </source>
</evidence>
<feature type="repeat" description="TPR" evidence="1">
    <location>
        <begin position="235"/>
        <end position="268"/>
    </location>
</feature>
<keyword evidence="3" id="KW-0472">Membrane</keyword>
<reference evidence="4 5" key="1">
    <citation type="submission" date="2019-04" db="EMBL/GenBank/DDBJ databases">
        <title>Sphingobacterium olei sp. nov., isolated from oil-contaminated soil.</title>
        <authorList>
            <person name="Liu B."/>
        </authorList>
    </citation>
    <scope>NUCLEOTIDE SEQUENCE [LARGE SCALE GENOMIC DNA]</scope>
    <source>
        <strain evidence="4 5">HAL-9</strain>
    </source>
</reference>
<sequence>MYPTYFQSKMKQVLTYILSVLFLFLSVTFIFAQRGLSSYSVSPKESIRQNPDLAFKQIKRNLNDALEEGNYPLAAVCYRQIGELYYYQAAYLQALDNFYKAESLFRKHEQTLELANTWIKIGETNFYNKQYVVSLEAFQQALSLYTSVDNNNGMADALAHIGQVHEKTENLQEAKRHQYLALDHLRDGADQALIAKIYENIGSIYEDKFQLDSALLFFKKALDIINEQEDKMAKIEIINNLGDIFRKTGDYKTALEYTRQATSLAKDMKEYYQLASSHRDLAKTFSLMGRYDSAYHHSEAGREIHAEIFSEDMTKQLTVLQTLFELEQKDDAIVQYQRERKIHYVMLLSGIAIVLLLIFLGISVISRQKLKITNGKRLHEQNQILYETQKRAMETDLNNKKLKEDNLRNELELKSKELTSHTLHLIQKNQLLDELKEKLNAVVKSDKRDQRKELKHIINLIQLNHNQDKNWDDFRIVFERVHEHFFDGLKEYSDALTSSDFRLAALLKMNLSSPDISTMLGISQDSLRIARYRLRKKLNLPEGESLATFIQRL</sequence>
<dbReference type="Pfam" id="PF13424">
    <property type="entry name" value="TPR_12"/>
    <property type="match status" value="2"/>
</dbReference>
<dbReference type="InterPro" id="IPR016032">
    <property type="entry name" value="Sig_transdc_resp-reg_C-effctor"/>
</dbReference>
<dbReference type="SMART" id="SM00028">
    <property type="entry name" value="TPR"/>
    <property type="match status" value="6"/>
</dbReference>
<keyword evidence="3" id="KW-0812">Transmembrane</keyword>
<dbReference type="InterPro" id="IPR011990">
    <property type="entry name" value="TPR-like_helical_dom_sf"/>
</dbReference>
<dbReference type="Gene3D" id="1.25.40.10">
    <property type="entry name" value="Tetratricopeptide repeat domain"/>
    <property type="match status" value="1"/>
</dbReference>
<dbReference type="Proteomes" id="UP000306808">
    <property type="component" value="Unassembled WGS sequence"/>
</dbReference>
<dbReference type="EMBL" id="SUME01000001">
    <property type="protein sequence ID" value="TJZ63245.1"/>
    <property type="molecule type" value="Genomic_DNA"/>
</dbReference>
<evidence type="ECO:0000313" key="5">
    <source>
        <dbReference type="Proteomes" id="UP000306808"/>
    </source>
</evidence>
<keyword evidence="2" id="KW-0175">Coiled coil</keyword>
<feature type="coiled-coil region" evidence="2">
    <location>
        <begin position="390"/>
        <end position="417"/>
    </location>
</feature>
<protein>
    <submittedName>
        <fullName evidence="4">Tetratricopeptide repeat protein</fullName>
    </submittedName>
</protein>
<keyword evidence="1" id="KW-0802">TPR repeat</keyword>
<dbReference type="SUPFAM" id="SSF46894">
    <property type="entry name" value="C-terminal effector domain of the bipartite response regulators"/>
    <property type="match status" value="1"/>
</dbReference>
<evidence type="ECO:0000256" key="3">
    <source>
        <dbReference type="SAM" id="Phobius"/>
    </source>
</evidence>
<dbReference type="InterPro" id="IPR019734">
    <property type="entry name" value="TPR_rpt"/>
</dbReference>
<keyword evidence="3" id="KW-1133">Transmembrane helix</keyword>
<evidence type="ECO:0000256" key="2">
    <source>
        <dbReference type="SAM" id="Coils"/>
    </source>
</evidence>
<comment type="caution">
    <text evidence="4">The sequence shown here is derived from an EMBL/GenBank/DDBJ whole genome shotgun (WGS) entry which is preliminary data.</text>
</comment>